<organism evidence="2 3">
    <name type="scientific">Saccharothrix syringae</name>
    <name type="common">Nocardiopsis syringae</name>
    <dbReference type="NCBI Taxonomy" id="103733"/>
    <lineage>
        <taxon>Bacteria</taxon>
        <taxon>Bacillati</taxon>
        <taxon>Actinomycetota</taxon>
        <taxon>Actinomycetes</taxon>
        <taxon>Pseudonocardiales</taxon>
        <taxon>Pseudonocardiaceae</taxon>
        <taxon>Saccharothrix</taxon>
    </lineage>
</organism>
<dbReference type="OrthoDB" id="3371801at2"/>
<keyword evidence="1" id="KW-0812">Transmembrane</keyword>
<evidence type="ECO:0000256" key="1">
    <source>
        <dbReference type="SAM" id="Phobius"/>
    </source>
</evidence>
<evidence type="ECO:0000313" key="2">
    <source>
        <dbReference type="EMBL" id="QFZ18167.1"/>
    </source>
</evidence>
<dbReference type="AlphaFoldDB" id="A0A5Q0GVS1"/>
<accession>A0A5Q0GVS1</accession>
<keyword evidence="1" id="KW-1133">Transmembrane helix</keyword>
<feature type="transmembrane region" description="Helical" evidence="1">
    <location>
        <begin position="67"/>
        <end position="90"/>
    </location>
</feature>
<feature type="transmembrane region" description="Helical" evidence="1">
    <location>
        <begin position="130"/>
        <end position="147"/>
    </location>
</feature>
<sequence>MNFLLRFGAVCGALSGLLIAIPGAVEAVTGETAVTSLVIGVSPALAAPLLTALHLTQPRTRLGDVAYAVNTVGLGLFGAAAYALNIVVFHLGAPVLAAPTRVVLLVSALVFAVGCVLFGVAMLRAKAHPPVPAWAYAVALPVFTLAARLPDTVLTSGLHVVVGGSLVWLALSLRTRYGAQAATTAHVTSAS</sequence>
<reference evidence="3" key="1">
    <citation type="journal article" date="2021" name="Curr. Microbiol.">
        <title>Complete genome of nocamycin-producing strain Saccharothrix syringae NRRL B-16468 reveals the biosynthetic potential for secondary metabolites.</title>
        <authorList>
            <person name="Mo X."/>
            <person name="Yang S."/>
        </authorList>
    </citation>
    <scope>NUCLEOTIDE SEQUENCE [LARGE SCALE GENOMIC DNA]</scope>
    <source>
        <strain evidence="3">ATCC 51364 / DSM 43886 / JCM 6844 / KCTC 9398 / NBRC 14523 / NRRL B-16468 / INA 2240</strain>
    </source>
</reference>
<dbReference type="Proteomes" id="UP000325787">
    <property type="component" value="Chromosome"/>
</dbReference>
<evidence type="ECO:0000313" key="3">
    <source>
        <dbReference type="Proteomes" id="UP000325787"/>
    </source>
</evidence>
<feature type="transmembrane region" description="Helical" evidence="1">
    <location>
        <begin position="153"/>
        <end position="171"/>
    </location>
</feature>
<feature type="transmembrane region" description="Helical" evidence="1">
    <location>
        <begin position="102"/>
        <end position="123"/>
    </location>
</feature>
<dbReference type="RefSeq" id="WP_033427238.1">
    <property type="nucleotide sequence ID" value="NZ_CP034550.1"/>
</dbReference>
<keyword evidence="3" id="KW-1185">Reference proteome</keyword>
<dbReference type="KEGG" id="ssyi:EKG83_12340"/>
<keyword evidence="1" id="KW-0472">Membrane</keyword>
<proteinExistence type="predicted"/>
<dbReference type="EMBL" id="CP034550">
    <property type="protein sequence ID" value="QFZ18167.1"/>
    <property type="molecule type" value="Genomic_DNA"/>
</dbReference>
<gene>
    <name evidence="2" type="ORF">EKG83_12340</name>
</gene>
<evidence type="ECO:0008006" key="4">
    <source>
        <dbReference type="Google" id="ProtNLM"/>
    </source>
</evidence>
<protein>
    <recommendedName>
        <fullName evidence="4">DUF998 domain-containing protein</fullName>
    </recommendedName>
</protein>
<feature type="transmembrane region" description="Helical" evidence="1">
    <location>
        <begin position="37"/>
        <end position="55"/>
    </location>
</feature>
<name>A0A5Q0GVS1_SACSY</name>